<sequence length="203" mass="23261">MPLSSAVVYIWFPVFAEHRKNVGHAALYIGDPNIGKNIERNYSKYENREARQADREAIEHFNTNYVSWWPEESGAQLLGKQPQGRNLFLESDISDEGSPPHLVYTVSGLDVANMRAEWFKIRNKTNAHFVFFRKNCSTIVLRILKAGGALNNLPTAKHLWFSNNLYVTPKNIAQICNELRNANLAVKTRNSHCPEKEFIFGLR</sequence>
<organism evidence="1 2">
    <name type="scientific">Pseudomonas grimontii</name>
    <dbReference type="NCBI Taxonomy" id="129847"/>
    <lineage>
        <taxon>Bacteria</taxon>
        <taxon>Pseudomonadati</taxon>
        <taxon>Pseudomonadota</taxon>
        <taxon>Gammaproteobacteria</taxon>
        <taxon>Pseudomonadales</taxon>
        <taxon>Pseudomonadaceae</taxon>
        <taxon>Pseudomonas</taxon>
    </lineage>
</organism>
<accession>A0ABY0TQ11</accession>
<evidence type="ECO:0000313" key="1">
    <source>
        <dbReference type="EMBL" id="SDR22952.1"/>
    </source>
</evidence>
<dbReference type="EMBL" id="FNKM01000002">
    <property type="protein sequence ID" value="SDR22952.1"/>
    <property type="molecule type" value="Genomic_DNA"/>
</dbReference>
<name>A0ABY0TQ11_9PSED</name>
<proteinExistence type="predicted"/>
<keyword evidence="2" id="KW-1185">Reference proteome</keyword>
<gene>
    <name evidence="1" type="ORF">SAMN04490186_4183</name>
</gene>
<reference evidence="1 2" key="1">
    <citation type="submission" date="2016-10" db="EMBL/GenBank/DDBJ databases">
        <authorList>
            <person name="Varghese N."/>
            <person name="Submissions S."/>
        </authorList>
    </citation>
    <scope>NUCLEOTIDE SEQUENCE [LARGE SCALE GENOMIC DNA]</scope>
    <source>
        <strain evidence="1 2">BS2976</strain>
    </source>
</reference>
<evidence type="ECO:0000313" key="2">
    <source>
        <dbReference type="Proteomes" id="UP000198740"/>
    </source>
</evidence>
<comment type="caution">
    <text evidence="1">The sequence shown here is derived from an EMBL/GenBank/DDBJ whole genome shotgun (WGS) entry which is preliminary data.</text>
</comment>
<protein>
    <recommendedName>
        <fullName evidence="3">DUF4105 domain-containing protein</fullName>
    </recommendedName>
</protein>
<dbReference type="Proteomes" id="UP000198740">
    <property type="component" value="Unassembled WGS sequence"/>
</dbReference>
<dbReference type="RefSeq" id="WP_244176333.1">
    <property type="nucleotide sequence ID" value="NZ_FNKM01000002.1"/>
</dbReference>
<evidence type="ECO:0008006" key="3">
    <source>
        <dbReference type="Google" id="ProtNLM"/>
    </source>
</evidence>